<feature type="region of interest" description="Disordered" evidence="1">
    <location>
        <begin position="380"/>
        <end position="404"/>
    </location>
</feature>
<evidence type="ECO:0000313" key="2">
    <source>
        <dbReference type="EMBL" id="NWB97040.1"/>
    </source>
</evidence>
<dbReference type="AlphaFoldDB" id="A0A7Y7XBX3"/>
<evidence type="ECO:0000256" key="1">
    <source>
        <dbReference type="SAM" id="MobiDB-lite"/>
    </source>
</evidence>
<comment type="caution">
    <text evidence="2">The sequence shown here is derived from an EMBL/GenBank/DDBJ whole genome shotgun (WGS) entry which is preliminary data.</text>
</comment>
<name>A0A7Y7XBX3_9PSED</name>
<proteinExistence type="predicted"/>
<dbReference type="RefSeq" id="WP_177102527.1">
    <property type="nucleotide sequence ID" value="NZ_JACAQB010000006.1"/>
</dbReference>
<sequence length="529" mass="55981">MTGISSITAVTLTPSQLVANLPAGQQTANTTAAVSSPASSVILGQNNVVGISTYNARGALPNAALQPAWEGSPLDRVSFTMGGNLASKSNSARFAGLGAALLTQLAEGRKNISQSVVQQSGSKPLNAAELSAAQAKLHSDNVDSAITLTLKTASGKTVTLSLSNQDTGMAVQAQVEGGDLTDQESAALAKMAKGFQSAIDGLTAEPPQLKLDALTQFDSKVFSSVDLNTKLKIDDNNTQTLVFHADSQQRSVKMSGPSGDLQLSVDLKNQAILGNASQQAKALQSYLKQIDAAAARGHADRDMMSMFKDAFSSLNSNYPATRATSTPATVNPLAPTNLDRNLLTGLADFSASMTQKSEASNPMRPLERDTFAYNVSQTTQLKGSDPQNRSIEQHQQSSLNASFHQSLSGQKLRLTTNADSQNYLFYQIADTADSQTSIGYKDGELTNASVTQSASQSTHIAKYVMGRLVDQTSTPVNTSKTQSFLDVLERSLHPDQDDKTSTGAARLKELLAGLQDKVLLDSYPKKLNS</sequence>
<protein>
    <submittedName>
        <fullName evidence="2">Lactate dehydrogenase</fullName>
    </submittedName>
</protein>
<accession>A0A7Y7XBX3</accession>
<gene>
    <name evidence="2" type="ORF">HX882_14165</name>
</gene>
<dbReference type="EMBL" id="JACAQB010000006">
    <property type="protein sequence ID" value="NWB97040.1"/>
    <property type="molecule type" value="Genomic_DNA"/>
</dbReference>
<organism evidence="2 3">
    <name type="scientific">Pseudomonas gingeri</name>
    <dbReference type="NCBI Taxonomy" id="117681"/>
    <lineage>
        <taxon>Bacteria</taxon>
        <taxon>Pseudomonadati</taxon>
        <taxon>Pseudomonadota</taxon>
        <taxon>Gammaproteobacteria</taxon>
        <taxon>Pseudomonadales</taxon>
        <taxon>Pseudomonadaceae</taxon>
        <taxon>Pseudomonas</taxon>
    </lineage>
</organism>
<reference evidence="2 3" key="1">
    <citation type="submission" date="2020-04" db="EMBL/GenBank/DDBJ databases">
        <title>Molecular characterization of pseudomonads from Agaricus bisporus reveal novel blotch 2 pathogens in Western Europe.</title>
        <authorList>
            <person name="Taparia T."/>
            <person name="Krijger M."/>
            <person name="Haynes E."/>
            <person name="Elpinstone J.G."/>
            <person name="Noble R."/>
            <person name="Van Der Wolf J."/>
        </authorList>
    </citation>
    <scope>NUCLEOTIDE SEQUENCE [LARGE SCALE GENOMIC DNA]</scope>
    <source>
        <strain evidence="2 3">H7001</strain>
    </source>
</reference>
<evidence type="ECO:0000313" key="3">
    <source>
        <dbReference type="Proteomes" id="UP000539985"/>
    </source>
</evidence>
<dbReference type="Proteomes" id="UP000539985">
    <property type="component" value="Unassembled WGS sequence"/>
</dbReference>